<dbReference type="OrthoDB" id="1719803at2759"/>
<dbReference type="PANTHER" id="PTHR35712:SF1">
    <property type="entry name" value="MYOSIN HEAVY CHAIN-LIKE PROTEIN"/>
    <property type="match status" value="1"/>
</dbReference>
<sequence>VMDEDLPDQGTLAARIEQLERERNELHKDIEQLCMQQAGPAYLGVATRMHFQRTAGLEQEIGELKQKLSSCSRENQNLQEELSEAYRIKSQLADLHSAEVLKVVLLLLLLSEIMRFWRLKKLRRKPNSCLRS</sequence>
<organism evidence="2 3">
    <name type="scientific">Genlisea aurea</name>
    <dbReference type="NCBI Taxonomy" id="192259"/>
    <lineage>
        <taxon>Eukaryota</taxon>
        <taxon>Viridiplantae</taxon>
        <taxon>Streptophyta</taxon>
        <taxon>Embryophyta</taxon>
        <taxon>Tracheophyta</taxon>
        <taxon>Spermatophyta</taxon>
        <taxon>Magnoliopsida</taxon>
        <taxon>eudicotyledons</taxon>
        <taxon>Gunneridae</taxon>
        <taxon>Pentapetalae</taxon>
        <taxon>asterids</taxon>
        <taxon>lamiids</taxon>
        <taxon>Lamiales</taxon>
        <taxon>Lentibulariaceae</taxon>
        <taxon>Genlisea</taxon>
    </lineage>
</organism>
<dbReference type="PANTHER" id="PTHR35712">
    <property type="entry name" value="MYOSIN HEAVY CHAIN-LIKE PROTEIN"/>
    <property type="match status" value="1"/>
</dbReference>
<keyword evidence="1" id="KW-0175">Coiled coil</keyword>
<protein>
    <submittedName>
        <fullName evidence="2">Uncharacterized protein</fullName>
    </submittedName>
</protein>
<gene>
    <name evidence="2" type="ORF">M569_00971</name>
</gene>
<feature type="non-terminal residue" evidence="2">
    <location>
        <position position="1"/>
    </location>
</feature>
<proteinExistence type="predicted"/>
<dbReference type="AlphaFoldDB" id="S8D1W1"/>
<reference evidence="2 3" key="1">
    <citation type="journal article" date="2013" name="BMC Genomics">
        <title>The miniature genome of a carnivorous plant Genlisea aurea contains a low number of genes and short non-coding sequences.</title>
        <authorList>
            <person name="Leushkin E.V."/>
            <person name="Sutormin R.A."/>
            <person name="Nabieva E.R."/>
            <person name="Penin A.A."/>
            <person name="Kondrashov A.S."/>
            <person name="Logacheva M.D."/>
        </authorList>
    </citation>
    <scope>NUCLEOTIDE SEQUENCE [LARGE SCALE GENOMIC DNA]</scope>
</reference>
<dbReference type="Proteomes" id="UP000015453">
    <property type="component" value="Unassembled WGS sequence"/>
</dbReference>
<accession>S8D1W1</accession>
<evidence type="ECO:0000256" key="1">
    <source>
        <dbReference type="SAM" id="Coils"/>
    </source>
</evidence>
<feature type="coiled-coil region" evidence="1">
    <location>
        <begin position="9"/>
        <end position="95"/>
    </location>
</feature>
<evidence type="ECO:0000313" key="2">
    <source>
        <dbReference type="EMBL" id="EPS73784.1"/>
    </source>
</evidence>
<comment type="caution">
    <text evidence="2">The sequence shown here is derived from an EMBL/GenBank/DDBJ whole genome shotgun (WGS) entry which is preliminary data.</text>
</comment>
<name>S8D1W1_9LAMI</name>
<dbReference type="EMBL" id="AUSU01000300">
    <property type="protein sequence ID" value="EPS73784.1"/>
    <property type="molecule type" value="Genomic_DNA"/>
</dbReference>
<keyword evidence="3" id="KW-1185">Reference proteome</keyword>
<evidence type="ECO:0000313" key="3">
    <source>
        <dbReference type="Proteomes" id="UP000015453"/>
    </source>
</evidence>